<feature type="signal peptide" evidence="2">
    <location>
        <begin position="1"/>
        <end position="19"/>
    </location>
</feature>
<evidence type="ECO:0000313" key="4">
    <source>
        <dbReference type="Proteomes" id="UP000728185"/>
    </source>
</evidence>
<comment type="caution">
    <text evidence="3">The sequence shown here is derived from an EMBL/GenBank/DDBJ whole genome shotgun (WGS) entry which is preliminary data.</text>
</comment>
<evidence type="ECO:0000256" key="2">
    <source>
        <dbReference type="SAM" id="SignalP"/>
    </source>
</evidence>
<feature type="region of interest" description="Disordered" evidence="1">
    <location>
        <begin position="248"/>
        <end position="279"/>
    </location>
</feature>
<accession>A0A8E0VJ80</accession>
<dbReference type="OrthoDB" id="10652425at2759"/>
<organism evidence="3 4">
    <name type="scientific">Fasciolopsis buskii</name>
    <dbReference type="NCBI Taxonomy" id="27845"/>
    <lineage>
        <taxon>Eukaryota</taxon>
        <taxon>Metazoa</taxon>
        <taxon>Spiralia</taxon>
        <taxon>Lophotrochozoa</taxon>
        <taxon>Platyhelminthes</taxon>
        <taxon>Trematoda</taxon>
        <taxon>Digenea</taxon>
        <taxon>Plagiorchiida</taxon>
        <taxon>Echinostomata</taxon>
        <taxon>Echinostomatoidea</taxon>
        <taxon>Fasciolidae</taxon>
        <taxon>Fasciolopsis</taxon>
    </lineage>
</organism>
<keyword evidence="2" id="KW-0732">Signal</keyword>
<keyword evidence="4" id="KW-1185">Reference proteome</keyword>
<name>A0A8E0VJ80_9TREM</name>
<feature type="region of interest" description="Disordered" evidence="1">
    <location>
        <begin position="116"/>
        <end position="149"/>
    </location>
</feature>
<feature type="compositionally biased region" description="Basic residues" evidence="1">
    <location>
        <begin position="135"/>
        <end position="147"/>
    </location>
</feature>
<proteinExistence type="predicted"/>
<reference evidence="3" key="1">
    <citation type="submission" date="2019-05" db="EMBL/GenBank/DDBJ databases">
        <title>Annotation for the trematode Fasciolopsis buski.</title>
        <authorList>
            <person name="Choi Y.-J."/>
        </authorList>
    </citation>
    <scope>NUCLEOTIDE SEQUENCE</scope>
    <source>
        <strain evidence="3">HT</strain>
        <tissue evidence="3">Whole worm</tissue>
    </source>
</reference>
<feature type="chain" id="PRO_5034482873" description="Polyprotein" evidence="2">
    <location>
        <begin position="20"/>
        <end position="443"/>
    </location>
</feature>
<protein>
    <recommendedName>
        <fullName evidence="5">Polyprotein</fullName>
    </recommendedName>
</protein>
<gene>
    <name evidence="3" type="ORF">FBUS_04729</name>
</gene>
<evidence type="ECO:0008006" key="5">
    <source>
        <dbReference type="Google" id="ProtNLM"/>
    </source>
</evidence>
<evidence type="ECO:0000313" key="3">
    <source>
        <dbReference type="EMBL" id="KAA0196717.1"/>
    </source>
</evidence>
<dbReference type="EMBL" id="LUCM01002856">
    <property type="protein sequence ID" value="KAA0196717.1"/>
    <property type="molecule type" value="Genomic_DNA"/>
</dbReference>
<dbReference type="Proteomes" id="UP000728185">
    <property type="component" value="Unassembled WGS sequence"/>
</dbReference>
<evidence type="ECO:0000256" key="1">
    <source>
        <dbReference type="SAM" id="MobiDB-lite"/>
    </source>
</evidence>
<dbReference type="AlphaFoldDB" id="A0A8E0VJ80"/>
<sequence>MKFPVSRLLISGLGQWAVALVNKLHVLEPNIVYSTNKAKRWELVAELSQFIESREPDPNHLIVLDDVDAFDDYKTRQCVISETDKDRTKPRNPIRRGANTISLVNERLAEIGGVQTRPRSKTGAENENVRSRTTVCRRRNHHHRPARGMRNSQFSKVQPAVNNATMNEIVFECPKQWKITADNDKWDSTCQLRALRKQDILNYVQELNKTKAREIMEQVYPTSDSEYFSEAQSESENTAVILPNEAPLNAQEETGETRAQSNTAPDEITRPRLDTKTTPGNMFLDKSKRILTYRIPVMLDEFTVEYDLRSDKRFVKIQLADRVYRLGLLFNTGAVDAYAFDLTKAITLRTNGQKRPRSTDPTTGNNLCNVAYLVIRERMIESNICYPARQFSAQLQIALSRPSRLICESAPANEKNVIPSVVTQWESLISQAIDAVNCLPKSA</sequence>